<name>A0A9K3D249_9EUKA</name>
<dbReference type="AlphaFoldDB" id="A0A9K3D249"/>
<protein>
    <recommendedName>
        <fullName evidence="2">Transcription factor TFIIIB component B'' Myb domain-containing protein</fullName>
    </recommendedName>
</protein>
<feature type="non-terminal residue" evidence="3">
    <location>
        <position position="286"/>
    </location>
</feature>
<gene>
    <name evidence="3" type="ORF">KIPB_008754</name>
</gene>
<proteinExistence type="predicted"/>
<keyword evidence="4" id="KW-1185">Reference proteome</keyword>
<accession>A0A9K3D249</accession>
<evidence type="ECO:0000313" key="3">
    <source>
        <dbReference type="EMBL" id="GIQ86827.1"/>
    </source>
</evidence>
<organism evidence="3 4">
    <name type="scientific">Kipferlia bialata</name>
    <dbReference type="NCBI Taxonomy" id="797122"/>
    <lineage>
        <taxon>Eukaryota</taxon>
        <taxon>Metamonada</taxon>
        <taxon>Carpediemonas-like organisms</taxon>
        <taxon>Kipferlia</taxon>
    </lineage>
</organism>
<feature type="coiled-coil region" evidence="1">
    <location>
        <begin position="8"/>
        <end position="35"/>
    </location>
</feature>
<dbReference type="Pfam" id="PF15963">
    <property type="entry name" value="Myb_DNA-bind_7"/>
    <property type="match status" value="1"/>
</dbReference>
<dbReference type="InterPro" id="IPR039467">
    <property type="entry name" value="TFIIIB_B''_Myb"/>
</dbReference>
<dbReference type="SUPFAM" id="SSF46689">
    <property type="entry name" value="Homeodomain-like"/>
    <property type="match status" value="1"/>
</dbReference>
<evidence type="ECO:0000256" key="1">
    <source>
        <dbReference type="SAM" id="Coils"/>
    </source>
</evidence>
<dbReference type="Gene3D" id="1.10.10.60">
    <property type="entry name" value="Homeodomain-like"/>
    <property type="match status" value="1"/>
</dbReference>
<dbReference type="InterPro" id="IPR009057">
    <property type="entry name" value="Homeodomain-like_sf"/>
</dbReference>
<comment type="caution">
    <text evidence="3">The sequence shown here is derived from an EMBL/GenBank/DDBJ whole genome shotgun (WGS) entry which is preliminary data.</text>
</comment>
<feature type="domain" description="Transcription factor TFIIIB component B'' Myb" evidence="2">
    <location>
        <begin position="132"/>
        <end position="191"/>
    </location>
</feature>
<evidence type="ECO:0000259" key="2">
    <source>
        <dbReference type="Pfam" id="PF15963"/>
    </source>
</evidence>
<sequence>NNKSKDIVANALTREQILQAEADEYNANLAAEEEESDGYLDMGIFGQDETTSRGGRGGDNTADLLLNERQQDQMALDLIRLESGGDAPAIVELTEGMTSRTRSKTERYEIERHAQARRESEILGTTFKPRGGRWTKAERTLLMSHMTALGADYSLIAGLIPGRDRRQVRNEVLRIAKRDPHRIVRAIARKDIEQERVLVSQLEERGEKLAAVEDQEREEDGEIAHGGPIVRETLQDIAPDQIATGYVPQPGLEGGIDAIYGMPEAAEGQEVVVPGDEAHMDLDDLF</sequence>
<reference evidence="3 4" key="1">
    <citation type="journal article" date="2018" name="PLoS ONE">
        <title>The draft genome of Kipferlia bialata reveals reductive genome evolution in fornicate parasites.</title>
        <authorList>
            <person name="Tanifuji G."/>
            <person name="Takabayashi S."/>
            <person name="Kume K."/>
            <person name="Takagi M."/>
            <person name="Nakayama T."/>
            <person name="Kamikawa R."/>
            <person name="Inagaki Y."/>
            <person name="Hashimoto T."/>
        </authorList>
    </citation>
    <scope>NUCLEOTIDE SEQUENCE [LARGE SCALE GENOMIC DNA]</scope>
    <source>
        <strain evidence="3">NY0173</strain>
    </source>
</reference>
<dbReference type="Proteomes" id="UP000265618">
    <property type="component" value="Unassembled WGS sequence"/>
</dbReference>
<evidence type="ECO:0000313" key="4">
    <source>
        <dbReference type="Proteomes" id="UP000265618"/>
    </source>
</evidence>
<dbReference type="EMBL" id="BDIP01002786">
    <property type="protein sequence ID" value="GIQ86827.1"/>
    <property type="molecule type" value="Genomic_DNA"/>
</dbReference>
<dbReference type="OrthoDB" id="272624at2759"/>
<keyword evidence="1" id="KW-0175">Coiled coil</keyword>